<organism evidence="9 10">
    <name type="scientific">Limoniibacter endophyticus</name>
    <dbReference type="NCBI Taxonomy" id="1565040"/>
    <lineage>
        <taxon>Bacteria</taxon>
        <taxon>Pseudomonadati</taxon>
        <taxon>Pseudomonadota</taxon>
        <taxon>Alphaproteobacteria</taxon>
        <taxon>Hyphomicrobiales</taxon>
        <taxon>Bartonellaceae</taxon>
        <taxon>Limoniibacter</taxon>
    </lineage>
</organism>
<dbReference type="AlphaFoldDB" id="A0A8J3GHG3"/>
<proteinExistence type="predicted"/>
<dbReference type="GO" id="GO:0016746">
    <property type="term" value="F:acyltransferase activity"/>
    <property type="evidence" value="ECO:0007669"/>
    <property type="project" value="UniProtKB-KW"/>
</dbReference>
<dbReference type="PANTHER" id="PTHR23063">
    <property type="entry name" value="PHOSPHOLIPID ACYLTRANSFERASE"/>
    <property type="match status" value="1"/>
</dbReference>
<dbReference type="GO" id="GO:0016020">
    <property type="term" value="C:membrane"/>
    <property type="evidence" value="ECO:0007669"/>
    <property type="project" value="UniProtKB-SubCell"/>
</dbReference>
<dbReference type="PANTHER" id="PTHR23063:SF52">
    <property type="entry name" value="LYSOPHOSPHATIDYLCHOLINE ACYLTRANSFERASE"/>
    <property type="match status" value="1"/>
</dbReference>
<dbReference type="CDD" id="cd07989">
    <property type="entry name" value="LPLAT_AGPAT-like"/>
    <property type="match status" value="1"/>
</dbReference>
<accession>A0A8J3GHG3</accession>
<evidence type="ECO:0000256" key="6">
    <source>
        <dbReference type="ARBA" id="ARBA00023136"/>
    </source>
</evidence>
<dbReference type="RefSeq" id="WP_189490412.1">
    <property type="nucleotide sequence ID" value="NZ_BMZO01000007.1"/>
</dbReference>
<dbReference type="Pfam" id="PF01553">
    <property type="entry name" value="Acyltransferase"/>
    <property type="match status" value="1"/>
</dbReference>
<keyword evidence="5" id="KW-0443">Lipid metabolism</keyword>
<comment type="caution">
    <text evidence="9">The sequence shown here is derived from an EMBL/GenBank/DDBJ whole genome shotgun (WGS) entry which is preliminary data.</text>
</comment>
<evidence type="ECO:0000313" key="10">
    <source>
        <dbReference type="Proteomes" id="UP000641137"/>
    </source>
</evidence>
<dbReference type="Proteomes" id="UP000641137">
    <property type="component" value="Unassembled WGS sequence"/>
</dbReference>
<name>A0A8J3GHG3_9HYPH</name>
<evidence type="ECO:0000313" key="9">
    <source>
        <dbReference type="EMBL" id="GHC74623.1"/>
    </source>
</evidence>
<evidence type="ECO:0000256" key="4">
    <source>
        <dbReference type="ARBA" id="ARBA00022989"/>
    </source>
</evidence>
<evidence type="ECO:0000256" key="5">
    <source>
        <dbReference type="ARBA" id="ARBA00023098"/>
    </source>
</evidence>
<keyword evidence="7 9" id="KW-0012">Acyltransferase</keyword>
<keyword evidence="6" id="KW-0472">Membrane</keyword>
<comment type="subcellular location">
    <subcellularLocation>
        <location evidence="1">Membrane</location>
    </subcellularLocation>
</comment>
<protein>
    <submittedName>
        <fullName evidence="9">1-acyl-sn-glycerol-3-phosphate acyltransferase</fullName>
    </submittedName>
</protein>
<reference evidence="9" key="2">
    <citation type="submission" date="2020-09" db="EMBL/GenBank/DDBJ databases">
        <authorList>
            <person name="Sun Q."/>
            <person name="Kim S."/>
        </authorList>
    </citation>
    <scope>NUCLEOTIDE SEQUENCE</scope>
    <source>
        <strain evidence="9">KCTC 42097</strain>
    </source>
</reference>
<dbReference type="EMBL" id="BMZO01000007">
    <property type="protein sequence ID" value="GHC74623.1"/>
    <property type="molecule type" value="Genomic_DNA"/>
</dbReference>
<evidence type="ECO:0000259" key="8">
    <source>
        <dbReference type="SMART" id="SM00563"/>
    </source>
</evidence>
<evidence type="ECO:0000256" key="7">
    <source>
        <dbReference type="ARBA" id="ARBA00023315"/>
    </source>
</evidence>
<dbReference type="SUPFAM" id="SSF69593">
    <property type="entry name" value="Glycerol-3-phosphate (1)-acyltransferase"/>
    <property type="match status" value="1"/>
</dbReference>
<keyword evidence="4" id="KW-1133">Transmembrane helix</keyword>
<dbReference type="SMART" id="SM00563">
    <property type="entry name" value="PlsC"/>
    <property type="match status" value="1"/>
</dbReference>
<sequence>MIGNLRLAVVLIVLLMATLILMPVQILAVATGFPDPRAIPQFWHRLALRCLGLRIRLRGKLRKTRPLMIAANHVSWADIVVLGALVPASFIAKSDIAEWPLIGILAKLQRSIFVERTERRKAAAQAAQIAQRLQNEDVMVLFAEGTTGDGSSLLPFKSTLFEAPRMVLGEEVESILVQPVSIIYTRMHGIVMSRSERIAASWIGDTDLLPHLLRLLREGGADVEVSFGEPIRFDRQMSRKVVAKKVQDNVAAMMAVSLRDPL</sequence>
<dbReference type="GO" id="GO:0006629">
    <property type="term" value="P:lipid metabolic process"/>
    <property type="evidence" value="ECO:0007669"/>
    <property type="project" value="UniProtKB-KW"/>
</dbReference>
<keyword evidence="2" id="KW-0808">Transferase</keyword>
<gene>
    <name evidence="9" type="ORF">GCM10010136_23970</name>
</gene>
<evidence type="ECO:0000256" key="1">
    <source>
        <dbReference type="ARBA" id="ARBA00004370"/>
    </source>
</evidence>
<dbReference type="InterPro" id="IPR002123">
    <property type="entry name" value="Plipid/glycerol_acylTrfase"/>
</dbReference>
<reference evidence="9" key="1">
    <citation type="journal article" date="2014" name="Int. J. Syst. Evol. Microbiol.">
        <title>Complete genome sequence of Corynebacterium casei LMG S-19264T (=DSM 44701T), isolated from a smear-ripened cheese.</title>
        <authorList>
            <consortium name="US DOE Joint Genome Institute (JGI-PGF)"/>
            <person name="Walter F."/>
            <person name="Albersmeier A."/>
            <person name="Kalinowski J."/>
            <person name="Ruckert C."/>
        </authorList>
    </citation>
    <scope>NUCLEOTIDE SEQUENCE</scope>
    <source>
        <strain evidence="9">KCTC 42097</strain>
    </source>
</reference>
<keyword evidence="3" id="KW-0812">Transmembrane</keyword>
<evidence type="ECO:0000256" key="2">
    <source>
        <dbReference type="ARBA" id="ARBA00022679"/>
    </source>
</evidence>
<keyword evidence="10" id="KW-1185">Reference proteome</keyword>
<evidence type="ECO:0000256" key="3">
    <source>
        <dbReference type="ARBA" id="ARBA00022692"/>
    </source>
</evidence>
<feature type="domain" description="Phospholipid/glycerol acyltransferase" evidence="8">
    <location>
        <begin position="67"/>
        <end position="185"/>
    </location>
</feature>